<comment type="caution">
    <text evidence="1">The sequence shown here is derived from an EMBL/GenBank/DDBJ whole genome shotgun (WGS) entry which is preliminary data.</text>
</comment>
<gene>
    <name evidence="1" type="ORF">D9X91_03160</name>
</gene>
<evidence type="ECO:0000313" key="2">
    <source>
        <dbReference type="Proteomes" id="UP000276770"/>
    </source>
</evidence>
<dbReference type="AlphaFoldDB" id="A0A3L7K281"/>
<name>A0A3L7K281_9BACI</name>
<keyword evidence="2" id="KW-1185">Reference proteome</keyword>
<evidence type="ECO:0000313" key="1">
    <source>
        <dbReference type="EMBL" id="RLQ97166.1"/>
    </source>
</evidence>
<dbReference type="Proteomes" id="UP000276770">
    <property type="component" value="Unassembled WGS sequence"/>
</dbReference>
<keyword evidence="1" id="KW-0167">Capsid protein</keyword>
<dbReference type="OrthoDB" id="1655185at2"/>
<accession>A0A3L7K281</accession>
<dbReference type="InterPro" id="IPR019593">
    <property type="entry name" value="Spore_coat_protein_Z/Y"/>
</dbReference>
<organism evidence="1 2">
    <name type="scientific">Falsibacillus albus</name>
    <dbReference type="NCBI Taxonomy" id="2478915"/>
    <lineage>
        <taxon>Bacteria</taxon>
        <taxon>Bacillati</taxon>
        <taxon>Bacillota</taxon>
        <taxon>Bacilli</taxon>
        <taxon>Bacillales</taxon>
        <taxon>Bacillaceae</taxon>
        <taxon>Falsibacillus</taxon>
    </lineage>
</organism>
<proteinExistence type="predicted"/>
<keyword evidence="1" id="KW-0946">Virion</keyword>
<dbReference type="EMBL" id="RCVZ01000002">
    <property type="protein sequence ID" value="RLQ97166.1"/>
    <property type="molecule type" value="Genomic_DNA"/>
</dbReference>
<sequence length="179" mass="20334">MGCGSHDGRNDRNCVCEVVRAIKDIQDNAVNDDCLECSSSCFLEPLGDLVSPARRRRADTRVFTLTTSNGDLFKGLFRDHEETDAAADTQDSRHREKTCASIYFRVEDVFDNCCATLRVLKPFKNSYRVNVVDDKGRVQYDKICEVTRFEKTNSCITVDLDCFCAIQCIKDEFLNICDN</sequence>
<reference evidence="1 2" key="1">
    <citation type="submission" date="2018-10" db="EMBL/GenBank/DDBJ databases">
        <title>Falsibacillus sp. genome draft.</title>
        <authorList>
            <person name="Shi S."/>
        </authorList>
    </citation>
    <scope>NUCLEOTIDE SEQUENCE [LARGE SCALE GENOMIC DNA]</scope>
    <source>
        <strain evidence="1 2">GY 10110</strain>
    </source>
</reference>
<protein>
    <submittedName>
        <fullName evidence="1">Spore coat protein CotZ</fullName>
    </submittedName>
</protein>
<dbReference type="Pfam" id="PF10612">
    <property type="entry name" value="Spore-coat_CotZ"/>
    <property type="match status" value="1"/>
</dbReference>
<dbReference type="RefSeq" id="WP_121679116.1">
    <property type="nucleotide sequence ID" value="NZ_RCVZ01000002.1"/>
</dbReference>